<evidence type="ECO:0000313" key="2">
    <source>
        <dbReference type="WBParaSite" id="jg12354"/>
    </source>
</evidence>
<proteinExistence type="predicted"/>
<name>A0A915CUG2_9BILA</name>
<keyword evidence="1" id="KW-1185">Reference proteome</keyword>
<dbReference type="WBParaSite" id="jg12354">
    <property type="protein sequence ID" value="jg12354"/>
    <property type="gene ID" value="jg12354"/>
</dbReference>
<protein>
    <submittedName>
        <fullName evidence="2">Uncharacterized protein</fullName>
    </submittedName>
</protein>
<evidence type="ECO:0000313" key="1">
    <source>
        <dbReference type="Proteomes" id="UP000887574"/>
    </source>
</evidence>
<organism evidence="1 2">
    <name type="scientific">Ditylenchus dipsaci</name>
    <dbReference type="NCBI Taxonomy" id="166011"/>
    <lineage>
        <taxon>Eukaryota</taxon>
        <taxon>Metazoa</taxon>
        <taxon>Ecdysozoa</taxon>
        <taxon>Nematoda</taxon>
        <taxon>Chromadorea</taxon>
        <taxon>Rhabditida</taxon>
        <taxon>Tylenchina</taxon>
        <taxon>Tylenchomorpha</taxon>
        <taxon>Sphaerularioidea</taxon>
        <taxon>Anguinidae</taxon>
        <taxon>Anguininae</taxon>
        <taxon>Ditylenchus</taxon>
    </lineage>
</organism>
<dbReference type="AlphaFoldDB" id="A0A915CUG2"/>
<dbReference type="Proteomes" id="UP000887574">
    <property type="component" value="Unplaced"/>
</dbReference>
<sequence length="74" mass="8384">MLLLQPPLKQAIVSVRFITIYLSKKVVHPLVCLVWLTISTESAILKSKACSGCLAWQHESRQDFGHRQQFCSSI</sequence>
<reference evidence="2" key="1">
    <citation type="submission" date="2022-11" db="UniProtKB">
        <authorList>
            <consortium name="WormBaseParasite"/>
        </authorList>
    </citation>
    <scope>IDENTIFICATION</scope>
</reference>
<accession>A0A915CUG2</accession>